<evidence type="ECO:0000313" key="14">
    <source>
        <dbReference type="Proteomes" id="UP001142175"/>
    </source>
</evidence>
<organism evidence="13 14">
    <name type="scientific">Aquiflexum gelatinilyticum</name>
    <dbReference type="NCBI Taxonomy" id="2961943"/>
    <lineage>
        <taxon>Bacteria</taxon>
        <taxon>Pseudomonadati</taxon>
        <taxon>Bacteroidota</taxon>
        <taxon>Cytophagia</taxon>
        <taxon>Cytophagales</taxon>
        <taxon>Cyclobacteriaceae</taxon>
        <taxon>Aquiflexum</taxon>
    </lineage>
</organism>
<dbReference type="Pfam" id="PF13424">
    <property type="entry name" value="TPR_12"/>
    <property type="match status" value="1"/>
</dbReference>
<dbReference type="RefSeq" id="WP_258423398.1">
    <property type="nucleotide sequence ID" value="NZ_JANAEZ010000001.1"/>
</dbReference>
<evidence type="ECO:0000256" key="11">
    <source>
        <dbReference type="SAM" id="Phobius"/>
    </source>
</evidence>
<feature type="transmembrane region" description="Helical" evidence="11">
    <location>
        <begin position="385"/>
        <end position="404"/>
    </location>
</feature>
<dbReference type="InterPro" id="IPR036890">
    <property type="entry name" value="HATPase_C_sf"/>
</dbReference>
<dbReference type="SMART" id="SM00028">
    <property type="entry name" value="TPR"/>
    <property type="match status" value="6"/>
</dbReference>
<dbReference type="InterPro" id="IPR019734">
    <property type="entry name" value="TPR_rpt"/>
</dbReference>
<feature type="domain" description="Histidine kinase/HSP90-like ATPase" evidence="12">
    <location>
        <begin position="524"/>
        <end position="616"/>
    </location>
</feature>
<reference evidence="13" key="1">
    <citation type="submission" date="2022-08" db="EMBL/GenBank/DDBJ databases">
        <authorList>
            <person name="Zhang D."/>
        </authorList>
    </citation>
    <scope>NUCLEOTIDE SEQUENCE</scope>
    <source>
        <strain evidence="13">XJ19-11</strain>
    </source>
</reference>
<keyword evidence="6" id="KW-0418">Kinase</keyword>
<dbReference type="GO" id="GO:0005524">
    <property type="term" value="F:ATP binding"/>
    <property type="evidence" value="ECO:0007669"/>
    <property type="project" value="UniProtKB-KW"/>
</dbReference>
<keyword evidence="4" id="KW-0808">Transferase</keyword>
<evidence type="ECO:0000256" key="10">
    <source>
        <dbReference type="SAM" id="Coils"/>
    </source>
</evidence>
<dbReference type="SUPFAM" id="SSF48452">
    <property type="entry name" value="TPR-like"/>
    <property type="match status" value="2"/>
</dbReference>
<dbReference type="CDD" id="cd16917">
    <property type="entry name" value="HATPase_UhpB-NarQ-NarX-like"/>
    <property type="match status" value="1"/>
</dbReference>
<sequence>MYKIQILIVYFVCLSVVSFSQEQDSVLLSRASAAFDLASVDSDSAYLIAKDVLRQSEEKDFSRGIANAFNALGWVFMHKGKMDSSLVFFQEAKKIFENTTSDFDVARVNINLTEVLTKQSRFAEALDYALEAELQANKIGDLPLQTDTKRLLGILYRELGDMEKSISYFNQAIAGFEKSGDIRRSVNTAISLSILLRKMNLPDSSLTVLEKCLTLAQNQPNNDYQLAMIREHLGDSHYQKGDFNASLVDYLEAFQLFEKLGNMADVAYEAMVVGKTQVALGKYEDADRYLSMAYKVSDSLGFTNYQYDASVELASLYQKTGQWEKATKQLGMSLQLKDSLANQMQLQKMAELKEKFESEKQEQEIALLKANIDLESSKSRRRMQLQYFVVAVFLLAIILAYLIFNRYQLSQKLKEQELRNQISSDLHDDLGSTLSSIDINSRIALLKIDDGTLVASQLQKIQENSKTILDSLSHIVWSINPSNDSVQKVISKMKDFASEVFESQGILYRFKSDEEDLESKINPLIRKNIYLIFKEAVNNCGKYSFAENVEIEVGFKNQWFHLSIIDDGKGFDIFESGEKGNGLRNMRLRAEQIQGDLTINSQVGQGTSIHFKVHIP</sequence>
<dbReference type="SMART" id="SM00387">
    <property type="entry name" value="HATPase_c"/>
    <property type="match status" value="1"/>
</dbReference>
<comment type="catalytic activity">
    <reaction evidence="1">
        <text>ATP + protein L-histidine = ADP + protein N-phospho-L-histidine.</text>
        <dbReference type="EC" id="2.7.13.3"/>
    </reaction>
</comment>
<evidence type="ECO:0000256" key="4">
    <source>
        <dbReference type="ARBA" id="ARBA00022679"/>
    </source>
</evidence>
<dbReference type="InterPro" id="IPR003594">
    <property type="entry name" value="HATPase_dom"/>
</dbReference>
<evidence type="ECO:0000256" key="5">
    <source>
        <dbReference type="ARBA" id="ARBA00022741"/>
    </source>
</evidence>
<dbReference type="Gene3D" id="1.25.40.10">
    <property type="entry name" value="Tetratricopeptide repeat domain"/>
    <property type="match status" value="3"/>
</dbReference>
<dbReference type="InterPro" id="IPR050482">
    <property type="entry name" value="Sensor_HK_TwoCompSys"/>
</dbReference>
<evidence type="ECO:0000259" key="12">
    <source>
        <dbReference type="SMART" id="SM00387"/>
    </source>
</evidence>
<evidence type="ECO:0000256" key="1">
    <source>
        <dbReference type="ARBA" id="ARBA00000085"/>
    </source>
</evidence>
<dbReference type="PROSITE" id="PS50005">
    <property type="entry name" value="TPR"/>
    <property type="match status" value="1"/>
</dbReference>
<dbReference type="GO" id="GO:0000155">
    <property type="term" value="F:phosphorelay sensor kinase activity"/>
    <property type="evidence" value="ECO:0007669"/>
    <property type="project" value="InterPro"/>
</dbReference>
<dbReference type="Gene3D" id="3.30.565.10">
    <property type="entry name" value="Histidine kinase-like ATPase, C-terminal domain"/>
    <property type="match status" value="1"/>
</dbReference>
<accession>A0A9X2SYS6</accession>
<evidence type="ECO:0000256" key="3">
    <source>
        <dbReference type="ARBA" id="ARBA00022553"/>
    </source>
</evidence>
<dbReference type="AlphaFoldDB" id="A0A9X2SYS6"/>
<evidence type="ECO:0000256" key="6">
    <source>
        <dbReference type="ARBA" id="ARBA00022777"/>
    </source>
</evidence>
<keyword evidence="7" id="KW-0067">ATP-binding</keyword>
<keyword evidence="8" id="KW-0902">Two-component regulatory system</keyword>
<dbReference type="Proteomes" id="UP001142175">
    <property type="component" value="Unassembled WGS sequence"/>
</dbReference>
<evidence type="ECO:0000256" key="2">
    <source>
        <dbReference type="ARBA" id="ARBA00012438"/>
    </source>
</evidence>
<evidence type="ECO:0000313" key="13">
    <source>
        <dbReference type="EMBL" id="MCR9015544.1"/>
    </source>
</evidence>
<dbReference type="Gene3D" id="1.20.5.1930">
    <property type="match status" value="1"/>
</dbReference>
<feature type="repeat" description="TPR" evidence="9">
    <location>
        <begin position="146"/>
        <end position="179"/>
    </location>
</feature>
<keyword evidence="3" id="KW-0597">Phosphoprotein</keyword>
<dbReference type="InterPro" id="IPR011990">
    <property type="entry name" value="TPR-like_helical_dom_sf"/>
</dbReference>
<protein>
    <recommendedName>
        <fullName evidence="2">histidine kinase</fullName>
        <ecNumber evidence="2">2.7.13.3</ecNumber>
    </recommendedName>
</protein>
<dbReference type="PANTHER" id="PTHR24421:SF10">
    <property type="entry name" value="NITRATE_NITRITE SENSOR PROTEIN NARQ"/>
    <property type="match status" value="1"/>
</dbReference>
<dbReference type="SUPFAM" id="SSF55874">
    <property type="entry name" value="ATPase domain of HSP90 chaperone/DNA topoisomerase II/histidine kinase"/>
    <property type="match status" value="1"/>
</dbReference>
<dbReference type="EMBL" id="JANSUY010000007">
    <property type="protein sequence ID" value="MCR9015544.1"/>
    <property type="molecule type" value="Genomic_DNA"/>
</dbReference>
<evidence type="ECO:0000256" key="9">
    <source>
        <dbReference type="PROSITE-ProRule" id="PRU00339"/>
    </source>
</evidence>
<evidence type="ECO:0000256" key="7">
    <source>
        <dbReference type="ARBA" id="ARBA00022840"/>
    </source>
</evidence>
<dbReference type="PANTHER" id="PTHR24421">
    <property type="entry name" value="NITRATE/NITRITE SENSOR PROTEIN NARX-RELATED"/>
    <property type="match status" value="1"/>
</dbReference>
<keyword evidence="9" id="KW-0802">TPR repeat</keyword>
<dbReference type="Pfam" id="PF07730">
    <property type="entry name" value="HisKA_3"/>
    <property type="match status" value="1"/>
</dbReference>
<dbReference type="EC" id="2.7.13.3" evidence="2"/>
<proteinExistence type="predicted"/>
<feature type="coiled-coil region" evidence="10">
    <location>
        <begin position="342"/>
        <end position="378"/>
    </location>
</feature>
<keyword evidence="5" id="KW-0547">Nucleotide-binding</keyword>
<evidence type="ECO:0000256" key="8">
    <source>
        <dbReference type="ARBA" id="ARBA00023012"/>
    </source>
</evidence>
<dbReference type="GO" id="GO:0016020">
    <property type="term" value="C:membrane"/>
    <property type="evidence" value="ECO:0007669"/>
    <property type="project" value="InterPro"/>
</dbReference>
<keyword evidence="14" id="KW-1185">Reference proteome</keyword>
<dbReference type="GO" id="GO:0046983">
    <property type="term" value="F:protein dimerization activity"/>
    <property type="evidence" value="ECO:0007669"/>
    <property type="project" value="InterPro"/>
</dbReference>
<keyword evidence="11" id="KW-1133">Transmembrane helix</keyword>
<keyword evidence="11" id="KW-0472">Membrane</keyword>
<dbReference type="InterPro" id="IPR011712">
    <property type="entry name" value="Sig_transdc_His_kin_sub3_dim/P"/>
</dbReference>
<dbReference type="Pfam" id="PF02518">
    <property type="entry name" value="HATPase_c"/>
    <property type="match status" value="1"/>
</dbReference>
<keyword evidence="11" id="KW-0812">Transmembrane</keyword>
<name>A0A9X2SYS6_9BACT</name>
<keyword evidence="10" id="KW-0175">Coiled coil</keyword>
<gene>
    <name evidence="13" type="ORF">NU887_10895</name>
</gene>
<comment type="caution">
    <text evidence="13">The sequence shown here is derived from an EMBL/GenBank/DDBJ whole genome shotgun (WGS) entry which is preliminary data.</text>
</comment>